<dbReference type="InterPro" id="IPR006564">
    <property type="entry name" value="Znf_PMZ"/>
</dbReference>
<name>A0A2R6QHK5_ACTCC</name>
<proteinExistence type="predicted"/>
<evidence type="ECO:0000256" key="3">
    <source>
        <dbReference type="ARBA" id="ARBA00022833"/>
    </source>
</evidence>
<evidence type="ECO:0000259" key="5">
    <source>
        <dbReference type="PROSITE" id="PS50966"/>
    </source>
</evidence>
<dbReference type="AlphaFoldDB" id="A0A2R6QHK5"/>
<dbReference type="EMBL" id="NKQK01000016">
    <property type="protein sequence ID" value="PSS08100.1"/>
    <property type="molecule type" value="Genomic_DNA"/>
</dbReference>
<reference evidence="7" key="2">
    <citation type="journal article" date="2018" name="BMC Genomics">
        <title>A manually annotated Actinidia chinensis var. chinensis (kiwifruit) genome highlights the challenges associated with draft genomes and gene prediction in plants.</title>
        <authorList>
            <person name="Pilkington S.M."/>
            <person name="Crowhurst R."/>
            <person name="Hilario E."/>
            <person name="Nardozza S."/>
            <person name="Fraser L."/>
            <person name="Peng Y."/>
            <person name="Gunaseelan K."/>
            <person name="Simpson R."/>
            <person name="Tahir J."/>
            <person name="Deroles S.C."/>
            <person name="Templeton K."/>
            <person name="Luo Z."/>
            <person name="Davy M."/>
            <person name="Cheng C."/>
            <person name="McNeilage M."/>
            <person name="Scaglione D."/>
            <person name="Liu Y."/>
            <person name="Zhang Q."/>
            <person name="Datson P."/>
            <person name="De Silva N."/>
            <person name="Gardiner S.E."/>
            <person name="Bassett H."/>
            <person name="Chagne D."/>
            <person name="McCallum J."/>
            <person name="Dzierzon H."/>
            <person name="Deng C."/>
            <person name="Wang Y.Y."/>
            <person name="Barron L."/>
            <person name="Manako K."/>
            <person name="Bowen J."/>
            <person name="Foster T.M."/>
            <person name="Erridge Z.A."/>
            <person name="Tiffin H."/>
            <person name="Waite C.N."/>
            <person name="Davies K.M."/>
            <person name="Grierson E.P."/>
            <person name="Laing W.A."/>
            <person name="Kirk R."/>
            <person name="Chen X."/>
            <person name="Wood M."/>
            <person name="Montefiori M."/>
            <person name="Brummell D.A."/>
            <person name="Schwinn K.E."/>
            <person name="Catanach A."/>
            <person name="Fullerton C."/>
            <person name="Li D."/>
            <person name="Meiyalaghan S."/>
            <person name="Nieuwenhuizen N."/>
            <person name="Read N."/>
            <person name="Prakash R."/>
            <person name="Hunter D."/>
            <person name="Zhang H."/>
            <person name="McKenzie M."/>
            <person name="Knabel M."/>
            <person name="Harris A."/>
            <person name="Allan A.C."/>
            <person name="Gleave A."/>
            <person name="Chen A."/>
            <person name="Janssen B.J."/>
            <person name="Plunkett B."/>
            <person name="Ampomah-Dwamena C."/>
            <person name="Voogd C."/>
            <person name="Leif D."/>
            <person name="Lafferty D."/>
            <person name="Souleyre E.J.F."/>
            <person name="Varkonyi-Gasic E."/>
            <person name="Gambi F."/>
            <person name="Hanley J."/>
            <person name="Yao J.L."/>
            <person name="Cheung J."/>
            <person name="David K.M."/>
            <person name="Warren B."/>
            <person name="Marsh K."/>
            <person name="Snowden K.C."/>
            <person name="Lin-Wang K."/>
            <person name="Brian L."/>
            <person name="Martinez-Sanchez M."/>
            <person name="Wang M."/>
            <person name="Ileperuma N."/>
            <person name="Macnee N."/>
            <person name="Campin R."/>
            <person name="McAtee P."/>
            <person name="Drummond R.S.M."/>
            <person name="Espley R.V."/>
            <person name="Ireland H.S."/>
            <person name="Wu R."/>
            <person name="Atkinson R.G."/>
            <person name="Karunairetnam S."/>
            <person name="Bulley S."/>
            <person name="Chunkath S."/>
            <person name="Hanley Z."/>
            <person name="Storey R."/>
            <person name="Thrimawithana A.H."/>
            <person name="Thomson S."/>
            <person name="David C."/>
            <person name="Testolin R."/>
            <person name="Huang H."/>
            <person name="Hellens R.P."/>
            <person name="Schaffer R.J."/>
        </authorList>
    </citation>
    <scope>NUCLEOTIDE SEQUENCE [LARGE SCALE GENOMIC DNA]</scope>
    <source>
        <strain evidence="7">cv. Red5</strain>
    </source>
</reference>
<comment type="caution">
    <text evidence="6">The sequence shown here is derived from an EMBL/GenBank/DDBJ whole genome shotgun (WGS) entry which is preliminary data.</text>
</comment>
<gene>
    <name evidence="6" type="ORF">CEY00_Acc18468</name>
</gene>
<dbReference type="InParanoid" id="A0A2R6QHK5"/>
<evidence type="ECO:0000256" key="2">
    <source>
        <dbReference type="ARBA" id="ARBA00022771"/>
    </source>
</evidence>
<feature type="domain" description="SWIM-type" evidence="5">
    <location>
        <begin position="73"/>
        <end position="107"/>
    </location>
</feature>
<accession>A0A2R6QHK5</accession>
<reference evidence="6 7" key="1">
    <citation type="submission" date="2017-07" db="EMBL/GenBank/DDBJ databases">
        <title>An improved, manually edited Actinidia chinensis var. chinensis (kiwifruit) genome highlights the challenges associated with draft genomes and gene prediction in plants.</title>
        <authorList>
            <person name="Pilkington S."/>
            <person name="Crowhurst R."/>
            <person name="Hilario E."/>
            <person name="Nardozza S."/>
            <person name="Fraser L."/>
            <person name="Peng Y."/>
            <person name="Gunaseelan K."/>
            <person name="Simpson R."/>
            <person name="Tahir J."/>
            <person name="Deroles S."/>
            <person name="Templeton K."/>
            <person name="Luo Z."/>
            <person name="Davy M."/>
            <person name="Cheng C."/>
            <person name="Mcneilage M."/>
            <person name="Scaglione D."/>
            <person name="Liu Y."/>
            <person name="Zhang Q."/>
            <person name="Datson P."/>
            <person name="De Silva N."/>
            <person name="Gardiner S."/>
            <person name="Bassett H."/>
            <person name="Chagne D."/>
            <person name="Mccallum J."/>
            <person name="Dzierzon H."/>
            <person name="Deng C."/>
            <person name="Wang Y.-Y."/>
            <person name="Barron N."/>
            <person name="Manako K."/>
            <person name="Bowen J."/>
            <person name="Foster T."/>
            <person name="Erridge Z."/>
            <person name="Tiffin H."/>
            <person name="Waite C."/>
            <person name="Davies K."/>
            <person name="Grierson E."/>
            <person name="Laing W."/>
            <person name="Kirk R."/>
            <person name="Chen X."/>
            <person name="Wood M."/>
            <person name="Montefiori M."/>
            <person name="Brummell D."/>
            <person name="Schwinn K."/>
            <person name="Catanach A."/>
            <person name="Fullerton C."/>
            <person name="Li D."/>
            <person name="Meiyalaghan S."/>
            <person name="Nieuwenhuizen N."/>
            <person name="Read N."/>
            <person name="Prakash R."/>
            <person name="Hunter D."/>
            <person name="Zhang H."/>
            <person name="Mckenzie M."/>
            <person name="Knabel M."/>
            <person name="Harris A."/>
            <person name="Allan A."/>
            <person name="Chen A."/>
            <person name="Janssen B."/>
            <person name="Plunkett B."/>
            <person name="Dwamena C."/>
            <person name="Voogd C."/>
            <person name="Leif D."/>
            <person name="Lafferty D."/>
            <person name="Souleyre E."/>
            <person name="Varkonyi-Gasic E."/>
            <person name="Gambi F."/>
            <person name="Hanley J."/>
            <person name="Yao J.-L."/>
            <person name="Cheung J."/>
            <person name="David K."/>
            <person name="Warren B."/>
            <person name="Marsh K."/>
            <person name="Snowden K."/>
            <person name="Lin-Wang K."/>
            <person name="Brian L."/>
            <person name="Martinez-Sanchez M."/>
            <person name="Wang M."/>
            <person name="Ileperuma N."/>
            <person name="Macnee N."/>
            <person name="Campin R."/>
            <person name="Mcatee P."/>
            <person name="Drummond R."/>
            <person name="Espley R."/>
            <person name="Ireland H."/>
            <person name="Wu R."/>
            <person name="Atkinson R."/>
            <person name="Karunairetnam S."/>
            <person name="Bulley S."/>
            <person name="Chunkath S."/>
            <person name="Hanley Z."/>
            <person name="Storey R."/>
            <person name="Thrimawithana A."/>
            <person name="Thomson S."/>
            <person name="David C."/>
            <person name="Testolin R."/>
        </authorList>
    </citation>
    <scope>NUCLEOTIDE SEQUENCE [LARGE SCALE GENOMIC DNA]</scope>
    <source>
        <strain evidence="7">cv. Red5</strain>
        <tissue evidence="6">Young leaf</tissue>
    </source>
</reference>
<dbReference type="STRING" id="1590841.A0A2R6QHK5"/>
<keyword evidence="1" id="KW-0479">Metal-binding</keyword>
<evidence type="ECO:0000256" key="1">
    <source>
        <dbReference type="ARBA" id="ARBA00022723"/>
    </source>
</evidence>
<dbReference type="PROSITE" id="PS50966">
    <property type="entry name" value="ZF_SWIM"/>
    <property type="match status" value="1"/>
</dbReference>
<evidence type="ECO:0000313" key="6">
    <source>
        <dbReference type="EMBL" id="PSS08100.1"/>
    </source>
</evidence>
<dbReference type="Pfam" id="PF04434">
    <property type="entry name" value="SWIM"/>
    <property type="match status" value="1"/>
</dbReference>
<evidence type="ECO:0000256" key="4">
    <source>
        <dbReference type="PROSITE-ProRule" id="PRU00325"/>
    </source>
</evidence>
<dbReference type="GO" id="GO:0008270">
    <property type="term" value="F:zinc ion binding"/>
    <property type="evidence" value="ECO:0007669"/>
    <property type="project" value="UniProtKB-KW"/>
</dbReference>
<dbReference type="OMA" id="WSKHAIS"/>
<keyword evidence="3" id="KW-0862">Zinc</keyword>
<dbReference type="OrthoDB" id="1895098at2759"/>
<dbReference type="Gramene" id="PSS08100">
    <property type="protein sequence ID" value="PSS08100"/>
    <property type="gene ID" value="CEY00_Acc18468"/>
</dbReference>
<keyword evidence="7" id="KW-1185">Reference proteome</keyword>
<dbReference type="Proteomes" id="UP000241394">
    <property type="component" value="Chromosome LG16"/>
</dbReference>
<evidence type="ECO:0000313" key="7">
    <source>
        <dbReference type="Proteomes" id="UP000241394"/>
    </source>
</evidence>
<organism evidence="6 7">
    <name type="scientific">Actinidia chinensis var. chinensis</name>
    <name type="common">Chinese soft-hair kiwi</name>
    <dbReference type="NCBI Taxonomy" id="1590841"/>
    <lineage>
        <taxon>Eukaryota</taxon>
        <taxon>Viridiplantae</taxon>
        <taxon>Streptophyta</taxon>
        <taxon>Embryophyta</taxon>
        <taxon>Tracheophyta</taxon>
        <taxon>Spermatophyta</taxon>
        <taxon>Magnoliopsida</taxon>
        <taxon>eudicotyledons</taxon>
        <taxon>Gunneridae</taxon>
        <taxon>Pentapetalae</taxon>
        <taxon>asterids</taxon>
        <taxon>Ericales</taxon>
        <taxon>Actinidiaceae</taxon>
        <taxon>Actinidia</taxon>
    </lineage>
</organism>
<sequence length="169" mass="19200">MFEQLDNVARHLPITKMIDTICTKIMIQRAARRSLCDVLTPDIEESLKSSFSVSRAWNVSRSSDDVFEVSSNLSITVDLEKRTCSCHLWHIDGVLCYHAVVVTQKFSKDLNMDVDTFLHVEMYHGAYADATCPIPTIDKPNMPLRDVVILPPLCRKPSGRRPKKRILQG</sequence>
<dbReference type="InterPro" id="IPR007527">
    <property type="entry name" value="Znf_SWIM"/>
</dbReference>
<protein>
    <submittedName>
        <fullName evidence="6">Protein FAR1-RELATED SEQUENCE like</fullName>
    </submittedName>
</protein>
<dbReference type="SMART" id="SM00575">
    <property type="entry name" value="ZnF_PMZ"/>
    <property type="match status" value="1"/>
</dbReference>
<keyword evidence="2 4" id="KW-0863">Zinc-finger</keyword>